<dbReference type="InterPro" id="IPR029068">
    <property type="entry name" value="Glyas_Bleomycin-R_OHBP_Dase"/>
</dbReference>
<sequence>MATWFAYEYCTDISATRHFYGELVGLTQIWDQPDDIAFRHGCVQVSFRRVDSLCRPKGWAFQPGWSHGQLSEAPTTEQVRSISIALAPAAFQSAVVRLKTAGVHALRAEPFWVGYWSFVVRDPDGQTVELTDPESSAADRDAVTT</sequence>
<protein>
    <recommendedName>
        <fullName evidence="1">VOC domain-containing protein</fullName>
    </recommendedName>
</protein>
<dbReference type="PROSITE" id="PS51819">
    <property type="entry name" value="VOC"/>
    <property type="match status" value="1"/>
</dbReference>
<dbReference type="InterPro" id="IPR041581">
    <property type="entry name" value="Glyoxalase_6"/>
</dbReference>
<dbReference type="Proteomes" id="UP001251849">
    <property type="component" value="Unassembled WGS sequence"/>
</dbReference>
<accession>A0ABU3GF31</accession>
<reference evidence="2 3" key="1">
    <citation type="submission" date="2023-08" db="EMBL/GenBank/DDBJ databases">
        <title>Microbacterium aquilitoris sp. nov. and Microbacterium gwkjibeachense sp. nov., isolated from beach.</title>
        <authorList>
            <person name="Lee S.D."/>
            <person name="Yang H."/>
            <person name="Kim I."/>
        </authorList>
    </citation>
    <scope>NUCLEOTIDE SEQUENCE [LARGE SCALE GENOMIC DNA]</scope>
    <source>
        <strain evidence="2 3">KSW4-11</strain>
    </source>
</reference>
<dbReference type="InterPro" id="IPR037523">
    <property type="entry name" value="VOC_core"/>
</dbReference>
<dbReference type="EMBL" id="JAUZVV010000003">
    <property type="protein sequence ID" value="MDT3318111.1"/>
    <property type="molecule type" value="Genomic_DNA"/>
</dbReference>
<dbReference type="SUPFAM" id="SSF54593">
    <property type="entry name" value="Glyoxalase/Bleomycin resistance protein/Dihydroxybiphenyl dioxygenase"/>
    <property type="match status" value="1"/>
</dbReference>
<dbReference type="Pfam" id="PF18029">
    <property type="entry name" value="Glyoxalase_6"/>
    <property type="match status" value="1"/>
</dbReference>
<evidence type="ECO:0000313" key="3">
    <source>
        <dbReference type="Proteomes" id="UP001251849"/>
    </source>
</evidence>
<gene>
    <name evidence="2" type="ORF">Q9S71_14885</name>
</gene>
<dbReference type="RefSeq" id="WP_311863429.1">
    <property type="nucleotide sequence ID" value="NZ_JAUZVV010000003.1"/>
</dbReference>
<feature type="domain" description="VOC" evidence="1">
    <location>
        <begin position="1"/>
        <end position="133"/>
    </location>
</feature>
<name>A0ABU3GF31_9MICO</name>
<organism evidence="2 3">
    <name type="scientific">Microbacterium gawkjiense</name>
    <dbReference type="NCBI Taxonomy" id="3067309"/>
    <lineage>
        <taxon>Bacteria</taxon>
        <taxon>Bacillati</taxon>
        <taxon>Actinomycetota</taxon>
        <taxon>Actinomycetes</taxon>
        <taxon>Micrococcales</taxon>
        <taxon>Microbacteriaceae</taxon>
        <taxon>Microbacterium</taxon>
    </lineage>
</organism>
<evidence type="ECO:0000313" key="2">
    <source>
        <dbReference type="EMBL" id="MDT3318111.1"/>
    </source>
</evidence>
<keyword evidence="3" id="KW-1185">Reference proteome</keyword>
<proteinExistence type="predicted"/>
<dbReference type="Gene3D" id="3.10.180.10">
    <property type="entry name" value="2,3-Dihydroxybiphenyl 1,2-Dioxygenase, domain 1"/>
    <property type="match status" value="1"/>
</dbReference>
<comment type="caution">
    <text evidence="2">The sequence shown here is derived from an EMBL/GenBank/DDBJ whole genome shotgun (WGS) entry which is preliminary data.</text>
</comment>
<evidence type="ECO:0000259" key="1">
    <source>
        <dbReference type="PROSITE" id="PS51819"/>
    </source>
</evidence>